<dbReference type="Gene3D" id="1.10.10.10">
    <property type="entry name" value="Winged helix-like DNA-binding domain superfamily/Winged helix DNA-binding domain"/>
    <property type="match status" value="3"/>
</dbReference>
<gene>
    <name evidence="8" type="ORF">RND81_04G174800</name>
</gene>
<comment type="similarity">
    <text evidence="2">Belongs to the RecX family.</text>
</comment>
<comment type="subcellular location">
    <subcellularLocation>
        <location evidence="1">Cytoplasm</location>
    </subcellularLocation>
</comment>
<evidence type="ECO:0000256" key="4">
    <source>
        <dbReference type="ARBA" id="ARBA00022490"/>
    </source>
</evidence>
<dbReference type="InterPro" id="IPR053925">
    <property type="entry name" value="RecX_HTH_3rd"/>
</dbReference>
<keyword evidence="9" id="KW-1185">Reference proteome</keyword>
<proteinExistence type="inferred from homology"/>
<dbReference type="HAMAP" id="MF_01114">
    <property type="entry name" value="RecX"/>
    <property type="match status" value="1"/>
</dbReference>
<dbReference type="AlphaFoldDB" id="A0AAW1LF56"/>
<dbReference type="GO" id="GO:0006282">
    <property type="term" value="P:regulation of DNA repair"/>
    <property type="evidence" value="ECO:0007669"/>
    <property type="project" value="InterPro"/>
</dbReference>
<dbReference type="PANTHER" id="PTHR33602:SF1">
    <property type="entry name" value="REGULATORY PROTEIN RECX FAMILY PROTEIN"/>
    <property type="match status" value="1"/>
</dbReference>
<evidence type="ECO:0000259" key="6">
    <source>
        <dbReference type="Pfam" id="PF02631"/>
    </source>
</evidence>
<protein>
    <recommendedName>
        <fullName evidence="3">Regulatory protein RecX</fullName>
    </recommendedName>
</protein>
<dbReference type="InterPro" id="IPR036388">
    <property type="entry name" value="WH-like_DNA-bd_sf"/>
</dbReference>
<evidence type="ECO:0000256" key="2">
    <source>
        <dbReference type="ARBA" id="ARBA00009695"/>
    </source>
</evidence>
<reference evidence="8" key="1">
    <citation type="submission" date="2024-03" db="EMBL/GenBank/DDBJ databases">
        <title>WGS assembly of Saponaria officinalis var. Norfolk2.</title>
        <authorList>
            <person name="Jenkins J."/>
            <person name="Shu S."/>
            <person name="Grimwood J."/>
            <person name="Barry K."/>
            <person name="Goodstein D."/>
            <person name="Schmutz J."/>
            <person name="Leebens-Mack J."/>
            <person name="Osbourn A."/>
        </authorList>
    </citation>
    <scope>NUCLEOTIDE SEQUENCE [LARGE SCALE GENOMIC DNA]</scope>
    <source>
        <strain evidence="8">JIC</strain>
    </source>
</reference>
<name>A0AAW1LF56_SAPOF</name>
<feature type="region of interest" description="Disordered" evidence="5">
    <location>
        <begin position="193"/>
        <end position="213"/>
    </location>
</feature>
<dbReference type="InterPro" id="IPR003783">
    <property type="entry name" value="Regulatory_RecX"/>
</dbReference>
<evidence type="ECO:0000313" key="8">
    <source>
        <dbReference type="EMBL" id="KAK9734973.1"/>
    </source>
</evidence>
<evidence type="ECO:0000313" key="9">
    <source>
        <dbReference type="Proteomes" id="UP001443914"/>
    </source>
</evidence>
<evidence type="ECO:0000256" key="3">
    <source>
        <dbReference type="ARBA" id="ARBA00018111"/>
    </source>
</evidence>
<dbReference type="GO" id="GO:0005737">
    <property type="term" value="C:cytoplasm"/>
    <property type="evidence" value="ECO:0007669"/>
    <property type="project" value="UniProtKB-SubCell"/>
</dbReference>
<dbReference type="Pfam" id="PF02631">
    <property type="entry name" value="RecX_HTH2"/>
    <property type="match status" value="1"/>
</dbReference>
<dbReference type="PANTHER" id="PTHR33602">
    <property type="entry name" value="REGULATORY PROTEIN RECX FAMILY PROTEIN"/>
    <property type="match status" value="1"/>
</dbReference>
<dbReference type="EMBL" id="JBDFQZ010000004">
    <property type="protein sequence ID" value="KAK9734973.1"/>
    <property type="molecule type" value="Genomic_DNA"/>
</dbReference>
<evidence type="ECO:0000259" key="7">
    <source>
        <dbReference type="Pfam" id="PF21981"/>
    </source>
</evidence>
<sequence length="379" mass="43245">MSTYYASNLFTQLSFNTHLRFLPLHWLRGNGVRCFSHSTDGSGLPVRYISKRRREASNTNLATSVDIPTKDAMPSSSDLSVSRRKSFESSRGLRAGSIEARVPNVECELPNVLVDPKYGGPELNNRGRNEVRVIRHECIKVHQRVDDRLKAANVVAPESLTYEKGGLSQDFKLNKEMSNDGIVDEEYMETPEEVFEESHLNNENVDDKSGKTKQGAKKVAVELLAKRSITVVELRKKLTAKHFPLNIVEAVLRDFQNRGLINDGLYAETFSHSRWKSSSWGPRRIKQALTKKGVSEQNVQKAVKLVFEDPKEDEQRSSIKLSSSSLQQLYMQASKQWQRSQNVPHETRKARVIRWLHYRGFDWGVVGTIMKKLESEHPH</sequence>
<dbReference type="Proteomes" id="UP001443914">
    <property type="component" value="Unassembled WGS sequence"/>
</dbReference>
<comment type="caution">
    <text evidence="8">The sequence shown here is derived from an EMBL/GenBank/DDBJ whole genome shotgun (WGS) entry which is preliminary data.</text>
</comment>
<evidence type="ECO:0000256" key="1">
    <source>
        <dbReference type="ARBA" id="ARBA00004496"/>
    </source>
</evidence>
<dbReference type="Pfam" id="PF21981">
    <property type="entry name" value="RecX_HTH3"/>
    <property type="match status" value="1"/>
</dbReference>
<accession>A0AAW1LF56</accession>
<organism evidence="8 9">
    <name type="scientific">Saponaria officinalis</name>
    <name type="common">Common soapwort</name>
    <name type="synonym">Lychnis saponaria</name>
    <dbReference type="NCBI Taxonomy" id="3572"/>
    <lineage>
        <taxon>Eukaryota</taxon>
        <taxon>Viridiplantae</taxon>
        <taxon>Streptophyta</taxon>
        <taxon>Embryophyta</taxon>
        <taxon>Tracheophyta</taxon>
        <taxon>Spermatophyta</taxon>
        <taxon>Magnoliopsida</taxon>
        <taxon>eudicotyledons</taxon>
        <taxon>Gunneridae</taxon>
        <taxon>Pentapetalae</taxon>
        <taxon>Caryophyllales</taxon>
        <taxon>Caryophyllaceae</taxon>
        <taxon>Caryophylleae</taxon>
        <taxon>Saponaria</taxon>
    </lineage>
</organism>
<dbReference type="InterPro" id="IPR053924">
    <property type="entry name" value="RecX_HTH_2nd"/>
</dbReference>
<feature type="domain" description="RecX second three-helical" evidence="6">
    <location>
        <begin position="262"/>
        <end position="302"/>
    </location>
</feature>
<keyword evidence="4" id="KW-0963">Cytoplasm</keyword>
<feature type="domain" description="RecX third three-helical" evidence="7">
    <location>
        <begin position="326"/>
        <end position="366"/>
    </location>
</feature>
<evidence type="ECO:0000256" key="5">
    <source>
        <dbReference type="SAM" id="MobiDB-lite"/>
    </source>
</evidence>
<feature type="compositionally biased region" description="Basic and acidic residues" evidence="5">
    <location>
        <begin position="196"/>
        <end position="210"/>
    </location>
</feature>